<proteinExistence type="predicted"/>
<accession>A0A507DFC9</accession>
<dbReference type="VEuPathDB" id="FungiDB:SeMB42_g00343"/>
<feature type="transmembrane region" description="Helical" evidence="1">
    <location>
        <begin position="84"/>
        <end position="108"/>
    </location>
</feature>
<reference evidence="2 3" key="1">
    <citation type="journal article" date="2019" name="Sci. Rep.">
        <title>Comparative genomics of chytrid fungi reveal insights into the obligate biotrophic and pathogenic lifestyle of Synchytrium endobioticum.</title>
        <authorList>
            <person name="van de Vossenberg B.T.L.H."/>
            <person name="Warris S."/>
            <person name="Nguyen H.D.T."/>
            <person name="van Gent-Pelzer M.P.E."/>
            <person name="Joly D.L."/>
            <person name="van de Geest H.C."/>
            <person name="Bonants P.J.M."/>
            <person name="Smith D.S."/>
            <person name="Levesque C.A."/>
            <person name="van der Lee T.A.J."/>
        </authorList>
    </citation>
    <scope>NUCLEOTIDE SEQUENCE [LARGE SCALE GENOMIC DNA]</scope>
    <source>
        <strain evidence="2 3">LEV6574</strain>
    </source>
</reference>
<gene>
    <name evidence="2" type="ORF">SeLEV6574_g00914</name>
</gene>
<dbReference type="PANTHER" id="PTHR13281:SF0">
    <property type="entry name" value="TRANSMEMBRANE PROTEIN 70, MITOCHONDRIAL"/>
    <property type="match status" value="1"/>
</dbReference>
<dbReference type="GO" id="GO:0031966">
    <property type="term" value="C:mitochondrial membrane"/>
    <property type="evidence" value="ECO:0007669"/>
    <property type="project" value="TreeGrafter"/>
</dbReference>
<feature type="transmembrane region" description="Helical" evidence="1">
    <location>
        <begin position="60"/>
        <end position="78"/>
    </location>
</feature>
<comment type="caution">
    <text evidence="2">The sequence shown here is derived from an EMBL/GenBank/DDBJ whole genome shotgun (WGS) entry which is preliminary data.</text>
</comment>
<evidence type="ECO:0000313" key="2">
    <source>
        <dbReference type="EMBL" id="TPX50399.1"/>
    </source>
</evidence>
<evidence type="ECO:0000256" key="1">
    <source>
        <dbReference type="SAM" id="Phobius"/>
    </source>
</evidence>
<dbReference type="PANTHER" id="PTHR13281">
    <property type="entry name" value="TRANSMEMBRANE PROTEIN 70, MITOCHONDRIAL"/>
    <property type="match status" value="1"/>
</dbReference>
<dbReference type="OrthoDB" id="5386199at2759"/>
<keyword evidence="1" id="KW-0812">Transmembrane</keyword>
<keyword evidence="1" id="KW-0472">Membrane</keyword>
<dbReference type="GO" id="GO:0033615">
    <property type="term" value="P:mitochondrial proton-transporting ATP synthase complex assembly"/>
    <property type="evidence" value="ECO:0007669"/>
    <property type="project" value="TreeGrafter"/>
</dbReference>
<dbReference type="Proteomes" id="UP000320475">
    <property type="component" value="Unassembled WGS sequence"/>
</dbReference>
<protein>
    <submittedName>
        <fullName evidence="2">Uncharacterized protein</fullName>
    </submittedName>
</protein>
<name>A0A507DFC9_9FUNG</name>
<dbReference type="AlphaFoldDB" id="A0A507DFC9"/>
<dbReference type="InterPro" id="IPR009724">
    <property type="entry name" value="TMEM70"/>
</dbReference>
<dbReference type="Pfam" id="PF06979">
    <property type="entry name" value="TMEM70"/>
    <property type="match status" value="1"/>
</dbReference>
<dbReference type="InterPro" id="IPR045325">
    <property type="entry name" value="TMEM70/TMEM186/TMEM223"/>
</dbReference>
<dbReference type="EMBL" id="QEAM01000018">
    <property type="protein sequence ID" value="TPX50399.1"/>
    <property type="molecule type" value="Genomic_DNA"/>
</dbReference>
<sequence>MMLSGRILPGLVLSQSYPIMYCAIRCTSSTSKGEVAVSRQPLILIYEGTMHKSVTYLKRVSAATFFATLLATPLTVLVQSSSPLAVAMLFSSAILTSGLSTLAVNWACNPYVCRLYKHPTPATETPTVTAVTLTFFGREVATTLKATALTAASRAFATWKLRTGSEVPSESQMDVGRRIVGPSRPLFNRKYFYIHQDTEGKSKEFREIVALVSSGGVNPQSTRSWDDVVKNLRASNGQQAH</sequence>
<keyword evidence="1" id="KW-1133">Transmembrane helix</keyword>
<organism evidence="2 3">
    <name type="scientific">Synchytrium endobioticum</name>
    <dbReference type="NCBI Taxonomy" id="286115"/>
    <lineage>
        <taxon>Eukaryota</taxon>
        <taxon>Fungi</taxon>
        <taxon>Fungi incertae sedis</taxon>
        <taxon>Chytridiomycota</taxon>
        <taxon>Chytridiomycota incertae sedis</taxon>
        <taxon>Chytridiomycetes</taxon>
        <taxon>Synchytriales</taxon>
        <taxon>Synchytriaceae</taxon>
        <taxon>Synchytrium</taxon>
    </lineage>
</organism>
<evidence type="ECO:0000313" key="3">
    <source>
        <dbReference type="Proteomes" id="UP000320475"/>
    </source>
</evidence>